<dbReference type="CDD" id="cd06170">
    <property type="entry name" value="LuxR_C_like"/>
    <property type="match status" value="1"/>
</dbReference>
<reference evidence="5 6" key="1">
    <citation type="submission" date="2014-10" db="EMBL/GenBank/DDBJ databases">
        <title>Draft genome sequence of Novosphingobium subterraneum DSM 12447.</title>
        <authorList>
            <person name="Gan H.M."/>
            <person name="Gan H.Y."/>
            <person name="Savka M.A."/>
        </authorList>
    </citation>
    <scope>NUCLEOTIDE SEQUENCE [LARGE SCALE GENOMIC DNA]</scope>
    <source>
        <strain evidence="5 6">DSM 12447</strain>
    </source>
</reference>
<dbReference type="SUPFAM" id="SSF46894">
    <property type="entry name" value="C-terminal effector domain of the bipartite response regulators"/>
    <property type="match status" value="1"/>
</dbReference>
<dbReference type="Pfam" id="PF00196">
    <property type="entry name" value="GerE"/>
    <property type="match status" value="1"/>
</dbReference>
<evidence type="ECO:0000256" key="2">
    <source>
        <dbReference type="ARBA" id="ARBA00023125"/>
    </source>
</evidence>
<organism evidence="5 6">
    <name type="scientific">Novosphingobium subterraneum</name>
    <dbReference type="NCBI Taxonomy" id="48936"/>
    <lineage>
        <taxon>Bacteria</taxon>
        <taxon>Pseudomonadati</taxon>
        <taxon>Pseudomonadota</taxon>
        <taxon>Alphaproteobacteria</taxon>
        <taxon>Sphingomonadales</taxon>
        <taxon>Sphingomonadaceae</taxon>
        <taxon>Novosphingobium</taxon>
    </lineage>
</organism>
<evidence type="ECO:0000256" key="1">
    <source>
        <dbReference type="ARBA" id="ARBA00023015"/>
    </source>
</evidence>
<dbReference type="InterPro" id="IPR000792">
    <property type="entry name" value="Tscrpt_reg_LuxR_C"/>
</dbReference>
<keyword evidence="2" id="KW-0238">DNA-binding</keyword>
<evidence type="ECO:0000313" key="5">
    <source>
        <dbReference type="EMBL" id="KHS45102.1"/>
    </source>
</evidence>
<accession>A0A0B9A3F2</accession>
<dbReference type="Gene3D" id="3.40.50.2300">
    <property type="match status" value="1"/>
</dbReference>
<dbReference type="PATRIC" id="fig|48936.3.peg.2702"/>
<dbReference type="RefSeq" id="WP_082013384.1">
    <property type="nucleotide sequence ID" value="NZ_JRVC01000013.1"/>
</dbReference>
<evidence type="ECO:0000259" key="4">
    <source>
        <dbReference type="PROSITE" id="PS50043"/>
    </source>
</evidence>
<dbReference type="InterPro" id="IPR016032">
    <property type="entry name" value="Sig_transdc_resp-reg_C-effctor"/>
</dbReference>
<dbReference type="EMBL" id="JRVC01000013">
    <property type="protein sequence ID" value="KHS45102.1"/>
    <property type="molecule type" value="Genomic_DNA"/>
</dbReference>
<dbReference type="PROSITE" id="PS50043">
    <property type="entry name" value="HTH_LUXR_2"/>
    <property type="match status" value="1"/>
</dbReference>
<evidence type="ECO:0000313" key="6">
    <source>
        <dbReference type="Proteomes" id="UP000031338"/>
    </source>
</evidence>
<dbReference type="GO" id="GO:0006355">
    <property type="term" value="P:regulation of DNA-templated transcription"/>
    <property type="evidence" value="ECO:0007669"/>
    <property type="project" value="InterPro"/>
</dbReference>
<dbReference type="InterPro" id="IPR011006">
    <property type="entry name" value="CheY-like_superfamily"/>
</dbReference>
<gene>
    <name evidence="5" type="ORF">NJ75_02691</name>
</gene>
<sequence length="240" mass="26301">MSFLMPVNAIPSTPADRALLMDLFAQPVSDEYGARATMQVPDRMYIHVVASNQLERAAKARLIFSLGHHAEVYEDADELIAMMPEQGLVLLCEDGTGAACRLMEMMDSQGIWLPVIAFARTLDCDAIVAGIKAGVVNYLVGDVSREELLTKLHHGYAEGQACLAVRLRQAVARRAIKALSRREAEVLRLVTTGLSNKEIARELDISPRTVEIHRMKMMTKLGAKTSAQAIRVEIEAAGLS</sequence>
<proteinExistence type="predicted"/>
<dbReference type="AlphaFoldDB" id="A0A0B9A3F2"/>
<dbReference type="PANTHER" id="PTHR44688:SF16">
    <property type="entry name" value="DNA-BINDING TRANSCRIPTIONAL ACTIVATOR DEVR_DOSR"/>
    <property type="match status" value="1"/>
</dbReference>
<protein>
    <submittedName>
        <fullName evidence="5">Two component LuxR family transcriptional regulator</fullName>
    </submittedName>
</protein>
<dbReference type="Proteomes" id="UP000031338">
    <property type="component" value="Unassembled WGS sequence"/>
</dbReference>
<dbReference type="SMART" id="SM00421">
    <property type="entry name" value="HTH_LUXR"/>
    <property type="match status" value="1"/>
</dbReference>
<dbReference type="STRING" id="48936.NJ75_02691"/>
<dbReference type="PANTHER" id="PTHR44688">
    <property type="entry name" value="DNA-BINDING TRANSCRIPTIONAL ACTIVATOR DEVR_DOSR"/>
    <property type="match status" value="1"/>
</dbReference>
<dbReference type="PRINTS" id="PR00038">
    <property type="entry name" value="HTHLUXR"/>
</dbReference>
<comment type="caution">
    <text evidence="5">The sequence shown here is derived from an EMBL/GenBank/DDBJ whole genome shotgun (WGS) entry which is preliminary data.</text>
</comment>
<dbReference type="GO" id="GO:0003677">
    <property type="term" value="F:DNA binding"/>
    <property type="evidence" value="ECO:0007669"/>
    <property type="project" value="UniProtKB-KW"/>
</dbReference>
<keyword evidence="6" id="KW-1185">Reference proteome</keyword>
<feature type="domain" description="HTH luxR-type" evidence="4">
    <location>
        <begin position="172"/>
        <end position="237"/>
    </location>
</feature>
<keyword evidence="1" id="KW-0805">Transcription regulation</keyword>
<name>A0A0B9A3F2_9SPHN</name>
<keyword evidence="3" id="KW-0804">Transcription</keyword>
<evidence type="ECO:0000256" key="3">
    <source>
        <dbReference type="ARBA" id="ARBA00023163"/>
    </source>
</evidence>
<dbReference type="SUPFAM" id="SSF52172">
    <property type="entry name" value="CheY-like"/>
    <property type="match status" value="1"/>
</dbReference>